<name>A0A158HS68_9BURK</name>
<sequence length="187" mass="19665">MSLEAVIEAQNAALVENTNVMRDLIAALLATGKPEIAPGVRIIDTSVSPAVKAVVKAQKELEAKKSDKKEAEPTPEPTSGEASTEAPATESASVDAGELAPWADKTAELHAKLKDLDPNFANLKEAVLGINRIVGREQAEAVLSRFGAQAITAKADKKGLDENQYPAVYEMCIGVLAGRVDATASME</sequence>
<organism evidence="2 3">
    <name type="scientific">Caballeronia arvi</name>
    <dbReference type="NCBI Taxonomy" id="1777135"/>
    <lineage>
        <taxon>Bacteria</taxon>
        <taxon>Pseudomonadati</taxon>
        <taxon>Pseudomonadota</taxon>
        <taxon>Betaproteobacteria</taxon>
        <taxon>Burkholderiales</taxon>
        <taxon>Burkholderiaceae</taxon>
        <taxon>Caballeronia</taxon>
    </lineage>
</organism>
<gene>
    <name evidence="2" type="ORF">AWB74_02113</name>
</gene>
<feature type="compositionally biased region" description="Basic and acidic residues" evidence="1">
    <location>
        <begin position="61"/>
        <end position="72"/>
    </location>
</feature>
<feature type="compositionally biased region" description="Low complexity" evidence="1">
    <location>
        <begin position="78"/>
        <end position="93"/>
    </location>
</feature>
<protein>
    <submittedName>
        <fullName evidence="2">Uncharacterized protein</fullName>
    </submittedName>
</protein>
<dbReference type="RefSeq" id="WP_061146726.1">
    <property type="nucleotide sequence ID" value="NZ_FCOM02000007.1"/>
</dbReference>
<accession>A0A158HS68</accession>
<comment type="caution">
    <text evidence="2">The sequence shown here is derived from an EMBL/GenBank/DDBJ whole genome shotgun (WGS) entry which is preliminary data.</text>
</comment>
<dbReference type="EMBL" id="FCOM02000007">
    <property type="protein sequence ID" value="SAL47208.1"/>
    <property type="molecule type" value="Genomic_DNA"/>
</dbReference>
<feature type="region of interest" description="Disordered" evidence="1">
    <location>
        <begin position="61"/>
        <end position="97"/>
    </location>
</feature>
<evidence type="ECO:0000313" key="3">
    <source>
        <dbReference type="Proteomes" id="UP000055019"/>
    </source>
</evidence>
<dbReference type="OrthoDB" id="9114171at2"/>
<dbReference type="AlphaFoldDB" id="A0A158HS68"/>
<evidence type="ECO:0000313" key="2">
    <source>
        <dbReference type="EMBL" id="SAL47208.1"/>
    </source>
</evidence>
<proteinExistence type="predicted"/>
<dbReference type="Proteomes" id="UP000055019">
    <property type="component" value="Unassembled WGS sequence"/>
</dbReference>
<reference evidence="2" key="1">
    <citation type="submission" date="2016-01" db="EMBL/GenBank/DDBJ databases">
        <authorList>
            <person name="Peeters C."/>
        </authorList>
    </citation>
    <scope>NUCLEOTIDE SEQUENCE [LARGE SCALE GENOMIC DNA]</scope>
    <source>
        <strain evidence="2">LMG 29317</strain>
    </source>
</reference>
<keyword evidence="3" id="KW-1185">Reference proteome</keyword>
<evidence type="ECO:0000256" key="1">
    <source>
        <dbReference type="SAM" id="MobiDB-lite"/>
    </source>
</evidence>